<accession>A0AAC9AY57</accession>
<dbReference type="PROSITE" id="PS00122">
    <property type="entry name" value="CARBOXYLESTERASE_B_1"/>
    <property type="match status" value="1"/>
</dbReference>
<evidence type="ECO:0000313" key="7">
    <source>
        <dbReference type="Proteomes" id="UP000076088"/>
    </source>
</evidence>
<keyword evidence="7" id="KW-1185">Reference proteome</keyword>
<dbReference type="AlphaFoldDB" id="A0AAC9AY57"/>
<comment type="similarity">
    <text evidence="2">Belongs to the 'GDXG' lipolytic enzyme family.</text>
</comment>
<name>A0AAC9AY57_SPHMC</name>
<dbReference type="EC" id="3.1.1.-" evidence="4"/>
<dbReference type="PANTHER" id="PTHR11559">
    <property type="entry name" value="CARBOXYLESTERASE"/>
    <property type="match status" value="1"/>
</dbReference>
<dbReference type="Pfam" id="PF00135">
    <property type="entry name" value="COesterase"/>
    <property type="match status" value="1"/>
</dbReference>
<dbReference type="InterPro" id="IPR019826">
    <property type="entry name" value="Carboxylesterase_B_AS"/>
</dbReference>
<evidence type="ECO:0000256" key="1">
    <source>
        <dbReference type="ARBA" id="ARBA00005964"/>
    </source>
</evidence>
<sequence length="518" mass="53675">MAAIGVANGAMGSDIGIVETTSGKVRGTSDGGVRIFKGIPYGEPTGGAARFLPPKPYRARSAVIDAANYGPGCPQLGARGATGGEDCLVLNIWAPATDAAKRPVMVYLHGGGFRTGSGSGASSDGTHLARTEDVVVVSLNHRIGPLGYLYLGDILGGDYAVGNAGNLDLILALQWVRDNIAAFGGDPGCVTIYGVSGGGKKISHLLAMPAAKGLFHRAIVMSGALSTAIERPAATAYTERLLAKLGLDHSRARELLTMPAAPILEAVAALSKAGQDPEGGYGGGGGPQPLVDGVTLLQHPGAAVAAGASGAIPVMIGSTLDEPIAGYQGPEGLKQLEAMSAAEVHARLADGPFVKLGDRTDTILAHYRKVWPDLSPGALMVRVETAGSWRYLSNKLADAKASAKAAPTFVYVMTYAGGTTDGPRGAGHATDVPLVMGNYANLTEMSRTPWFADSPHVAEMSRIMGRTWASFARHGKPDNALLPRWPAYTAKKRETMLLDVKAHVVDNPFHDREAMGAA</sequence>
<protein>
    <recommendedName>
        <fullName evidence="4">Carboxylic ester hydrolase</fullName>
        <ecNumber evidence="4">3.1.1.-</ecNumber>
    </recommendedName>
</protein>
<organism evidence="6 7">
    <name type="scientific">Sphingopyxis macrogoltabida</name>
    <name type="common">Sphingomonas macrogoltabidus</name>
    <dbReference type="NCBI Taxonomy" id="33050"/>
    <lineage>
        <taxon>Bacteria</taxon>
        <taxon>Pseudomonadati</taxon>
        <taxon>Pseudomonadota</taxon>
        <taxon>Alphaproteobacteria</taxon>
        <taxon>Sphingomonadales</taxon>
        <taxon>Sphingomonadaceae</taxon>
        <taxon>Sphingopyxis</taxon>
    </lineage>
</organism>
<evidence type="ECO:0000256" key="2">
    <source>
        <dbReference type="ARBA" id="ARBA00010515"/>
    </source>
</evidence>
<evidence type="ECO:0000259" key="5">
    <source>
        <dbReference type="Pfam" id="PF00135"/>
    </source>
</evidence>
<feature type="domain" description="Carboxylesterase type B" evidence="5">
    <location>
        <begin position="17"/>
        <end position="503"/>
    </location>
</feature>
<dbReference type="GO" id="GO:0016787">
    <property type="term" value="F:hydrolase activity"/>
    <property type="evidence" value="ECO:0007669"/>
    <property type="project" value="UniProtKB-KW"/>
</dbReference>
<proteinExistence type="inferred from homology"/>
<dbReference type="SUPFAM" id="SSF53474">
    <property type="entry name" value="alpha/beta-Hydrolases"/>
    <property type="match status" value="1"/>
</dbReference>
<evidence type="ECO:0000256" key="4">
    <source>
        <dbReference type="RuleBase" id="RU361235"/>
    </source>
</evidence>
<reference evidence="7" key="1">
    <citation type="submission" date="2015-11" db="EMBL/GenBank/DDBJ databases">
        <title>Complete genome sequence of a polyethylene-glycol degrader Sphingopyxis macrogoltabida 203N (NBRC 111659).</title>
        <authorList>
            <person name="Yoshiyuki O."/>
            <person name="Shouta N."/>
            <person name="Nagata Y."/>
            <person name="Numata M."/>
            <person name="Tsuchikane K."/>
            <person name="Hosoyama A."/>
            <person name="Yamazoe A."/>
            <person name="Tsuda M."/>
            <person name="Fujita N."/>
            <person name="Kawai F."/>
        </authorList>
    </citation>
    <scope>NUCLEOTIDE SEQUENCE [LARGE SCALE GENOMIC DNA]</scope>
    <source>
        <strain evidence="7">203N</strain>
    </source>
</reference>
<dbReference type="InterPro" id="IPR002018">
    <property type="entry name" value="CarbesteraseB"/>
</dbReference>
<dbReference type="EMBL" id="CP013344">
    <property type="protein sequence ID" value="AMU92013.1"/>
    <property type="molecule type" value="Genomic_DNA"/>
</dbReference>
<dbReference type="InterPro" id="IPR050309">
    <property type="entry name" value="Type-B_Carboxylest/Lipase"/>
</dbReference>
<gene>
    <name evidence="6" type="ORF">ATM17_23655</name>
</gene>
<reference evidence="6 7" key="2">
    <citation type="journal article" date="2016" name="Genome Announc.">
        <title>Complete Genome Sequence of Sphingopyxis macrogoltabida Strain 203N (NBRC 111659), a Polyethylene Glycol Degrader.</title>
        <authorList>
            <person name="Ohtsubo Y."/>
            <person name="Nonoyama S."/>
            <person name="Nagata Y."/>
            <person name="Numata M."/>
            <person name="Tsuchikane K."/>
            <person name="Hosoyama A."/>
            <person name="Yamazoe A."/>
            <person name="Tsuda M."/>
            <person name="Fujita N."/>
            <person name="Kawai F."/>
        </authorList>
    </citation>
    <scope>NUCLEOTIDE SEQUENCE [LARGE SCALE GENOMIC DNA]</scope>
    <source>
        <strain evidence="6 7">203N</strain>
    </source>
</reference>
<evidence type="ECO:0000256" key="3">
    <source>
        <dbReference type="ARBA" id="ARBA00022801"/>
    </source>
</evidence>
<dbReference type="Proteomes" id="UP000076088">
    <property type="component" value="Chromosome"/>
</dbReference>
<comment type="similarity">
    <text evidence="1 4">Belongs to the type-B carboxylesterase/lipase family.</text>
</comment>
<keyword evidence="3 4" id="KW-0378">Hydrolase</keyword>
<evidence type="ECO:0000313" key="6">
    <source>
        <dbReference type="EMBL" id="AMU92013.1"/>
    </source>
</evidence>
<dbReference type="PROSITE" id="PS01173">
    <property type="entry name" value="LIPASE_GDXG_HIS"/>
    <property type="match status" value="1"/>
</dbReference>
<dbReference type="InterPro" id="IPR002168">
    <property type="entry name" value="Lipase_GDXG_HIS_AS"/>
</dbReference>
<dbReference type="InterPro" id="IPR029058">
    <property type="entry name" value="AB_hydrolase_fold"/>
</dbReference>
<dbReference type="Gene3D" id="3.40.50.1820">
    <property type="entry name" value="alpha/beta hydrolase"/>
    <property type="match status" value="1"/>
</dbReference>